<dbReference type="FunFam" id="3.40.605.10:FF:000007">
    <property type="entry name" value="NAD/NADP-dependent betaine aldehyde dehydrogenase"/>
    <property type="match status" value="1"/>
</dbReference>
<evidence type="ECO:0000256" key="4">
    <source>
        <dbReference type="ARBA" id="ARBA00023027"/>
    </source>
</evidence>
<evidence type="ECO:0000256" key="2">
    <source>
        <dbReference type="ARBA" id="ARBA00022723"/>
    </source>
</evidence>
<keyword evidence="4" id="KW-0520">NAD</keyword>
<dbReference type="EC" id="1.2.1.3" evidence="5"/>
<evidence type="ECO:0000256" key="7">
    <source>
        <dbReference type="PROSITE-ProRule" id="PRU10007"/>
    </source>
</evidence>
<dbReference type="InterPro" id="IPR016163">
    <property type="entry name" value="Ald_DH_C"/>
</dbReference>
<dbReference type="SUPFAM" id="SSF53720">
    <property type="entry name" value="ALDH-like"/>
    <property type="match status" value="1"/>
</dbReference>
<evidence type="ECO:0000259" key="9">
    <source>
        <dbReference type="PROSITE" id="PS50206"/>
    </source>
</evidence>
<dbReference type="EMBL" id="LN891117">
    <property type="protein sequence ID" value="CUS08719.1"/>
    <property type="molecule type" value="Genomic_DNA"/>
</dbReference>
<organism evidence="10 11">
    <name type="scientific">Tuber aestivum</name>
    <name type="common">summer truffle</name>
    <dbReference type="NCBI Taxonomy" id="59557"/>
    <lineage>
        <taxon>Eukaryota</taxon>
        <taxon>Fungi</taxon>
        <taxon>Dikarya</taxon>
        <taxon>Ascomycota</taxon>
        <taxon>Pezizomycotina</taxon>
        <taxon>Pezizomycetes</taxon>
        <taxon>Pezizales</taxon>
        <taxon>Tuberaceae</taxon>
        <taxon>Tuber</taxon>
    </lineage>
</organism>
<dbReference type="InterPro" id="IPR016160">
    <property type="entry name" value="Ald_DH_CS_CYS"/>
</dbReference>
<keyword evidence="2" id="KW-0479">Metal-binding</keyword>
<keyword evidence="3 8" id="KW-0560">Oxidoreductase</keyword>
<evidence type="ECO:0000256" key="5">
    <source>
        <dbReference type="ARBA" id="ARBA00024226"/>
    </source>
</evidence>
<dbReference type="Proteomes" id="UP001412239">
    <property type="component" value="Unassembled WGS sequence"/>
</dbReference>
<comment type="catalytic activity">
    <reaction evidence="6">
        <text>an aldehyde + NAD(+) + H2O = a carboxylate + NADH + 2 H(+)</text>
        <dbReference type="Rhea" id="RHEA:16185"/>
        <dbReference type="ChEBI" id="CHEBI:15377"/>
        <dbReference type="ChEBI" id="CHEBI:15378"/>
        <dbReference type="ChEBI" id="CHEBI:17478"/>
        <dbReference type="ChEBI" id="CHEBI:29067"/>
        <dbReference type="ChEBI" id="CHEBI:57540"/>
        <dbReference type="ChEBI" id="CHEBI:57945"/>
        <dbReference type="EC" id="1.2.1.3"/>
    </reaction>
</comment>
<evidence type="ECO:0000256" key="8">
    <source>
        <dbReference type="RuleBase" id="RU003345"/>
    </source>
</evidence>
<dbReference type="PROSITE" id="PS50206">
    <property type="entry name" value="RHODANESE_3"/>
    <property type="match status" value="1"/>
</dbReference>
<dbReference type="InterPro" id="IPR015590">
    <property type="entry name" value="Aldehyde_DH_dom"/>
</dbReference>
<dbReference type="Pfam" id="PF00171">
    <property type="entry name" value="Aldedh"/>
    <property type="match status" value="1"/>
</dbReference>
<evidence type="ECO:0000256" key="3">
    <source>
        <dbReference type="ARBA" id="ARBA00023002"/>
    </source>
</evidence>
<dbReference type="NCBIfam" id="NF009725">
    <property type="entry name" value="PRK13252.1"/>
    <property type="match status" value="1"/>
</dbReference>
<dbReference type="PROSITE" id="PS00070">
    <property type="entry name" value="ALDEHYDE_DEHYDR_CYS"/>
    <property type="match status" value="1"/>
</dbReference>
<protein>
    <recommendedName>
        <fullName evidence="5">aldehyde dehydrogenase (NAD(+))</fullName>
        <ecNumber evidence="5">1.2.1.3</ecNumber>
    </recommendedName>
</protein>
<dbReference type="GO" id="GO:0004029">
    <property type="term" value="F:aldehyde dehydrogenase (NAD+) activity"/>
    <property type="evidence" value="ECO:0007669"/>
    <property type="project" value="UniProtKB-EC"/>
</dbReference>
<evidence type="ECO:0000256" key="1">
    <source>
        <dbReference type="ARBA" id="ARBA00009986"/>
    </source>
</evidence>
<accession>A0A292PMF3</accession>
<keyword evidence="11" id="KW-1185">Reference proteome</keyword>
<dbReference type="PANTHER" id="PTHR11699">
    <property type="entry name" value="ALDEHYDE DEHYDROGENASE-RELATED"/>
    <property type="match status" value="1"/>
</dbReference>
<dbReference type="Gene3D" id="3.40.605.10">
    <property type="entry name" value="Aldehyde Dehydrogenase, Chain A, domain 1"/>
    <property type="match status" value="1"/>
</dbReference>
<gene>
    <name evidence="10" type="ORF">GSTUAT00007183001</name>
</gene>
<feature type="domain" description="Rhodanese" evidence="9">
    <location>
        <begin position="230"/>
        <end position="269"/>
    </location>
</feature>
<dbReference type="InterPro" id="IPR016162">
    <property type="entry name" value="Ald_DH_N"/>
</dbReference>
<feature type="active site" evidence="7">
    <location>
        <position position="297"/>
    </location>
</feature>
<name>A0A292PMF3_9PEZI</name>
<comment type="similarity">
    <text evidence="1 8">Belongs to the aldehyde dehydrogenase family.</text>
</comment>
<dbReference type="GO" id="GO:0046872">
    <property type="term" value="F:metal ion binding"/>
    <property type="evidence" value="ECO:0007669"/>
    <property type="project" value="UniProtKB-KW"/>
</dbReference>
<dbReference type="InterPro" id="IPR016161">
    <property type="entry name" value="Ald_DH/histidinol_DH"/>
</dbReference>
<proteinExistence type="inferred from homology"/>
<dbReference type="Gene3D" id="3.40.309.10">
    <property type="entry name" value="Aldehyde Dehydrogenase, Chain A, domain 2"/>
    <property type="match status" value="1"/>
</dbReference>
<dbReference type="PROSITE" id="PS00687">
    <property type="entry name" value="ALDEHYDE_DEHYDR_GLU"/>
    <property type="match status" value="1"/>
</dbReference>
<evidence type="ECO:0000313" key="11">
    <source>
        <dbReference type="Proteomes" id="UP001412239"/>
    </source>
</evidence>
<dbReference type="InterPro" id="IPR001763">
    <property type="entry name" value="Rhodanese-like_dom"/>
</dbReference>
<evidence type="ECO:0000313" key="10">
    <source>
        <dbReference type="EMBL" id="CUS08719.1"/>
    </source>
</evidence>
<reference evidence="10" key="1">
    <citation type="submission" date="2015-10" db="EMBL/GenBank/DDBJ databases">
        <authorList>
            <person name="Regsiter A."/>
            <person name="william w."/>
        </authorList>
    </citation>
    <scope>NUCLEOTIDE SEQUENCE</scope>
    <source>
        <strain evidence="10">Montdore</strain>
    </source>
</reference>
<dbReference type="InterPro" id="IPR029510">
    <property type="entry name" value="Ald_DH_CS_GLU"/>
</dbReference>
<sequence length="545" mass="58790">MRRGKDSTGSLIRQNSVRIPSLRPFSPFSFPFSYSKHRPIQQLQTMFPDQLLFIDGTFSPSVEENPTFFTSINPATNTPLARIYEASPRDLQYAVDAATKAFESWSKTTPIERSRILNKAVSILRGRSDEIARVESLDTGKPFSETSTLDVPGGADVLEYFAGICLSGLEGKTVRLREKAWFYTTKEPLGVCVGIGAWNYPIQIALWKCAPALAAGNTFIFKPSEVTPLTANILAEVLTAAGLPTGVFNVVHGSGGVGAWLGNCSGVAKISFTGQVETGKKVYASAAGSSLKNVTLELGGKSPFIVLPEADLSLAADAAMVANFYSCGQVCTNGTRVFVHSSIKSKFENLLLERVRDGIRAGDPLDPSVNFGPLVSAGHSEKVKGYIRHGEEVDKARLLCGGLKRTLSLPDGKGLERGFFVAPTIFTDCNDSMLICREEIFGPVLSILTYETEEEVVRRANDTELGLAAGVFTRDIDAAHRVIGKMNAGICWINTWGESPAEMPAGGWGLSGLGFENGSEALSQFVRTRCVLVENGEFPAVFSKS</sequence>
<dbReference type="FunFam" id="3.40.309.10:FF:000014">
    <property type="entry name" value="NAD/NADP-dependent betaine aldehyde dehydrogenase"/>
    <property type="match status" value="1"/>
</dbReference>
<evidence type="ECO:0000256" key="6">
    <source>
        <dbReference type="ARBA" id="ARBA00049194"/>
    </source>
</evidence>
<dbReference type="AlphaFoldDB" id="A0A292PMF3"/>